<evidence type="ECO:0000256" key="6">
    <source>
        <dbReference type="ARBA" id="ARBA00022884"/>
    </source>
</evidence>
<comment type="cofactor">
    <cofactor evidence="1">
        <name>[4Fe-4S] cluster</name>
        <dbReference type="ChEBI" id="CHEBI:49883"/>
    </cofactor>
</comment>
<dbReference type="Gene3D" id="3.30.499.10">
    <property type="entry name" value="Aconitase, domain 3"/>
    <property type="match status" value="2"/>
</dbReference>
<evidence type="ECO:0000256" key="8">
    <source>
        <dbReference type="ARBA" id="ARBA00023014"/>
    </source>
</evidence>
<dbReference type="Proteomes" id="UP000198122">
    <property type="component" value="Unassembled WGS sequence"/>
</dbReference>
<dbReference type="Gene3D" id="6.10.190.10">
    <property type="match status" value="1"/>
</dbReference>
<evidence type="ECO:0000259" key="14">
    <source>
        <dbReference type="Pfam" id="PF00694"/>
    </source>
</evidence>
<dbReference type="NCBIfam" id="NF006757">
    <property type="entry name" value="PRK09277.1"/>
    <property type="match status" value="1"/>
</dbReference>
<dbReference type="UniPathway" id="UPA00946"/>
<keyword evidence="8 11" id="KW-0411">Iron-sulfur</keyword>
<feature type="region of interest" description="Disordered" evidence="12">
    <location>
        <begin position="420"/>
        <end position="453"/>
    </location>
</feature>
<comment type="catalytic activity">
    <reaction evidence="10 11">
        <text>citrate = D-threo-isocitrate</text>
        <dbReference type="Rhea" id="RHEA:10336"/>
        <dbReference type="ChEBI" id="CHEBI:15562"/>
        <dbReference type="ChEBI" id="CHEBI:16947"/>
        <dbReference type="EC" id="4.2.1.3"/>
    </reaction>
</comment>
<feature type="domain" description="Aconitase A/isopropylmalate dehydratase small subunit swivel" evidence="14">
    <location>
        <begin position="738"/>
        <end position="866"/>
    </location>
</feature>
<gene>
    <name evidence="15" type="ORF">SAMN05445756_0297</name>
</gene>
<dbReference type="InterPro" id="IPR006249">
    <property type="entry name" value="Aconitase/IRP2"/>
</dbReference>
<dbReference type="FunFam" id="3.20.19.10:FF:000001">
    <property type="entry name" value="Aconitate hydratase"/>
    <property type="match status" value="1"/>
</dbReference>
<dbReference type="Gene3D" id="3.20.19.10">
    <property type="entry name" value="Aconitase, domain 4"/>
    <property type="match status" value="1"/>
</dbReference>
<dbReference type="PROSITE" id="PS00450">
    <property type="entry name" value="ACONITASE_1"/>
    <property type="match status" value="1"/>
</dbReference>
<dbReference type="Pfam" id="PF00694">
    <property type="entry name" value="Aconitase_C"/>
    <property type="match status" value="1"/>
</dbReference>
<dbReference type="NCBIfam" id="NF009520">
    <property type="entry name" value="PRK12881.1"/>
    <property type="match status" value="1"/>
</dbReference>
<dbReference type="InterPro" id="IPR001030">
    <property type="entry name" value="Acoase/IPM_deHydtase_lsu_aba"/>
</dbReference>
<evidence type="ECO:0000256" key="7">
    <source>
        <dbReference type="ARBA" id="ARBA00023004"/>
    </source>
</evidence>
<keyword evidence="16" id="KW-1185">Reference proteome</keyword>
<evidence type="ECO:0000256" key="12">
    <source>
        <dbReference type="SAM" id="MobiDB-lite"/>
    </source>
</evidence>
<organism evidence="15 16">
    <name type="scientific">Kytococcus aerolatus</name>
    <dbReference type="NCBI Taxonomy" id="592308"/>
    <lineage>
        <taxon>Bacteria</taxon>
        <taxon>Bacillati</taxon>
        <taxon>Actinomycetota</taxon>
        <taxon>Actinomycetes</taxon>
        <taxon>Micrococcales</taxon>
        <taxon>Kytococcaceae</taxon>
        <taxon>Kytococcus</taxon>
    </lineage>
</organism>
<comment type="similarity">
    <text evidence="3 11">Belongs to the aconitase/IPM isomerase family.</text>
</comment>
<dbReference type="SUPFAM" id="SSF53732">
    <property type="entry name" value="Aconitase iron-sulfur domain"/>
    <property type="match status" value="1"/>
</dbReference>
<comment type="pathway">
    <text evidence="2">Carbohydrate metabolism; tricarboxylic acid cycle; isocitrate from oxaloacetate: step 2/2.</text>
</comment>
<keyword evidence="6" id="KW-0694">RNA-binding</keyword>
<keyword evidence="11" id="KW-0004">4Fe-4S</keyword>
<evidence type="ECO:0000256" key="9">
    <source>
        <dbReference type="ARBA" id="ARBA00023239"/>
    </source>
</evidence>
<evidence type="ECO:0000256" key="4">
    <source>
        <dbReference type="ARBA" id="ARBA00022532"/>
    </source>
</evidence>
<keyword evidence="5" id="KW-0479">Metal-binding</keyword>
<evidence type="ECO:0000256" key="10">
    <source>
        <dbReference type="ARBA" id="ARBA00023501"/>
    </source>
</evidence>
<evidence type="ECO:0000256" key="5">
    <source>
        <dbReference type="ARBA" id="ARBA00022723"/>
    </source>
</evidence>
<keyword evidence="9 11" id="KW-0456">Lyase</keyword>
<dbReference type="GO" id="GO:0006099">
    <property type="term" value="P:tricarboxylic acid cycle"/>
    <property type="evidence" value="ECO:0007669"/>
    <property type="project" value="UniProtKB-UniPathway"/>
</dbReference>
<dbReference type="SUPFAM" id="SSF52016">
    <property type="entry name" value="LeuD/IlvD-like"/>
    <property type="match status" value="1"/>
</dbReference>
<dbReference type="GO" id="GO:0019679">
    <property type="term" value="P:propionate metabolic process, methylcitrate cycle"/>
    <property type="evidence" value="ECO:0007669"/>
    <property type="project" value="UniProtKB-ARBA"/>
</dbReference>
<dbReference type="InterPro" id="IPR018136">
    <property type="entry name" value="Aconitase_4Fe-4S_BS"/>
</dbReference>
<feature type="domain" description="Aconitase/3-isopropylmalate dehydratase large subunit alpha/beta/alpha" evidence="13">
    <location>
        <begin position="66"/>
        <end position="608"/>
    </location>
</feature>
<dbReference type="GO" id="GO:0046872">
    <property type="term" value="F:metal ion binding"/>
    <property type="evidence" value="ECO:0007669"/>
    <property type="project" value="UniProtKB-KW"/>
</dbReference>
<dbReference type="InterPro" id="IPR044137">
    <property type="entry name" value="AcnA_IRP_Swivel"/>
</dbReference>
<evidence type="ECO:0000259" key="13">
    <source>
        <dbReference type="Pfam" id="PF00330"/>
    </source>
</evidence>
<sequence length="943" mass="101699">MSDSFGAKSTLQVGDAEYQIHRIKDVEGLEGAATLPYSLKVLLENLVRTEDGENITAEHIKAIADWDETAEPSTEIQYTPARVIMQDFTGVPCIVDLATMREAMAEMGGDPAKINPLAPAELVIDHSVIIDVFGSADAFQKNVELEYERNEERYQFLRWGQTAFEDFKVVPPGTGIVHQVNIEHLARTVMTREIDGVNVAYPDTCVGTDSHTTMVNGLGVLGWGVGGIEAEAAMLGQPVSMLIPRVVGFKLTGEIPAGATATDVVLTITEMLREHGVVGKFVEFYGEGVGSVPLANRATIGNMSPEFGSTAAMFPIDEVTLDYLRLTGRSAEQVALVEAYAKEQGLWHDPSVEARYSERLELDLSTVVPSIAGPKRPQDRIALTDAKAAFRNELPNYATAEAEPAEAMESEVDTASALSFPASDAPATDGEQVDHAAEQPAAPATDPAAGRTSKKVAITLADGTETELDHGHVAIASITSCTNTSNPSVMMAAAMLAKNAVEKGLQRKPWVKTSMAPGSQVVTDYYEKTGMWQYLEALDFHLVGYGCTTCIGNSGPLPEEVSAAVQENDLSVVSVLSGNRNFEGRINPDVKMNYLASPPLVIAYALAGTMDFDFESQPLGQDQEGKDVFLKDIWPAADEVEKVISEAITTEMFTKDYAGVFEGDERWKALSTPEGDTFAWNDESTYVRKPTFFDGMGAEPEPVSDITGARVLALLGDSVTTDHISPAGAIKADSPAGKYLQEHGVERKDFNSYGSRRGNHEVMVRGTFANIRLKNLLLDDVSGGYTRNFLAGGEQTTIFEAAEAYAAADTPLVVLAGKEYGTGSSRDWAAKGTRMLGVKAVITESYERIHRSNLIGMGVLPLQFPEGESAESLGLDGTETFDITGIEAFNEGRNPGTVKVVARKEGGEEITFDAKVRIDTPGEMAYFRNDGILQYVLRQLASA</sequence>
<evidence type="ECO:0000256" key="3">
    <source>
        <dbReference type="ARBA" id="ARBA00007185"/>
    </source>
</evidence>
<dbReference type="NCBIfam" id="TIGR01341">
    <property type="entry name" value="aconitase_1"/>
    <property type="match status" value="1"/>
</dbReference>
<dbReference type="InterPro" id="IPR015931">
    <property type="entry name" value="Acnase/IPM_dHydase_lsu_aba_1/3"/>
</dbReference>
<dbReference type="InterPro" id="IPR015928">
    <property type="entry name" value="Aconitase/3IPM_dehydase_swvl"/>
</dbReference>
<dbReference type="InterPro" id="IPR000573">
    <property type="entry name" value="AconitaseA/IPMdHydase_ssu_swvl"/>
</dbReference>
<dbReference type="EMBL" id="FYEZ01000001">
    <property type="protein sequence ID" value="SNC60523.1"/>
    <property type="molecule type" value="Genomic_DNA"/>
</dbReference>
<evidence type="ECO:0000256" key="11">
    <source>
        <dbReference type="RuleBase" id="RU361275"/>
    </source>
</evidence>
<dbReference type="GO" id="GO:0003723">
    <property type="term" value="F:RNA binding"/>
    <property type="evidence" value="ECO:0007669"/>
    <property type="project" value="UniProtKB-KW"/>
</dbReference>
<dbReference type="Pfam" id="PF00330">
    <property type="entry name" value="Aconitase"/>
    <property type="match status" value="1"/>
</dbReference>
<evidence type="ECO:0000313" key="16">
    <source>
        <dbReference type="Proteomes" id="UP000198122"/>
    </source>
</evidence>
<dbReference type="CDD" id="cd01580">
    <property type="entry name" value="AcnA_IRP_Swivel"/>
    <property type="match status" value="1"/>
</dbReference>
<dbReference type="CDD" id="cd01586">
    <property type="entry name" value="AcnA_IRP"/>
    <property type="match status" value="1"/>
</dbReference>
<evidence type="ECO:0000256" key="1">
    <source>
        <dbReference type="ARBA" id="ARBA00001966"/>
    </source>
</evidence>
<keyword evidence="7 11" id="KW-0408">Iron</keyword>
<evidence type="ECO:0000256" key="2">
    <source>
        <dbReference type="ARBA" id="ARBA00004717"/>
    </source>
</evidence>
<keyword evidence="4" id="KW-0816">Tricarboxylic acid cycle</keyword>
<dbReference type="AlphaFoldDB" id="A0A212T3A2"/>
<dbReference type="FunFam" id="3.30.499.10:FF:000009">
    <property type="entry name" value="Aconitate hydratase"/>
    <property type="match status" value="1"/>
</dbReference>
<reference evidence="15 16" key="1">
    <citation type="submission" date="2017-06" db="EMBL/GenBank/DDBJ databases">
        <authorList>
            <person name="Kim H.J."/>
            <person name="Triplett B.A."/>
        </authorList>
    </citation>
    <scope>NUCLEOTIDE SEQUENCE [LARGE SCALE GENOMIC DNA]</scope>
    <source>
        <strain evidence="15 16">DSM 22179</strain>
    </source>
</reference>
<evidence type="ECO:0000313" key="15">
    <source>
        <dbReference type="EMBL" id="SNC60523.1"/>
    </source>
</evidence>
<dbReference type="GO" id="GO:0051539">
    <property type="term" value="F:4 iron, 4 sulfur cluster binding"/>
    <property type="evidence" value="ECO:0007669"/>
    <property type="project" value="UniProtKB-KW"/>
</dbReference>
<comment type="function">
    <text evidence="11">Catalyzes the isomerization of citrate to isocitrate via cis-aconitate.</text>
</comment>
<accession>A0A212T3A2</accession>
<dbReference type="PRINTS" id="PR00415">
    <property type="entry name" value="ACONITASE"/>
</dbReference>
<proteinExistence type="inferred from homology"/>
<dbReference type="EC" id="4.2.1.3" evidence="11"/>
<name>A0A212T3A2_9MICO</name>
<dbReference type="PANTHER" id="PTHR11670">
    <property type="entry name" value="ACONITASE/IRON-RESPONSIVE ELEMENT FAMILY MEMBER"/>
    <property type="match status" value="1"/>
</dbReference>
<dbReference type="UniPathway" id="UPA00223">
    <property type="reaction ID" value="UER00718"/>
</dbReference>
<protein>
    <recommendedName>
        <fullName evidence="11">Aconitate hydratase</fullName>
        <shortName evidence="11">Aconitase</shortName>
        <ecNumber evidence="11">4.2.1.3</ecNumber>
    </recommendedName>
</protein>
<dbReference type="GO" id="GO:0003994">
    <property type="term" value="F:aconitate hydratase activity"/>
    <property type="evidence" value="ECO:0007669"/>
    <property type="project" value="UniProtKB-EC"/>
</dbReference>
<dbReference type="InterPro" id="IPR036008">
    <property type="entry name" value="Aconitase_4Fe-4S_dom"/>
</dbReference>
<dbReference type="FunFam" id="3.30.499.10:FF:000002">
    <property type="entry name" value="Aconitate hydratase"/>
    <property type="match status" value="1"/>
</dbReference>